<evidence type="ECO:0000313" key="2">
    <source>
        <dbReference type="EMBL" id="SFP51002.1"/>
    </source>
</evidence>
<keyword evidence="1" id="KW-1133">Transmembrane helix</keyword>
<accession>A0A1I5QXM4</accession>
<dbReference type="GO" id="GO:0090313">
    <property type="term" value="P:regulation of protein targeting to membrane"/>
    <property type="evidence" value="ECO:0007669"/>
    <property type="project" value="TreeGrafter"/>
</dbReference>
<evidence type="ECO:0008006" key="4">
    <source>
        <dbReference type="Google" id="ProtNLM"/>
    </source>
</evidence>
<dbReference type="PANTHER" id="PTHR30441:SF4">
    <property type="entry name" value="PROTEIN ASMA"/>
    <property type="match status" value="1"/>
</dbReference>
<keyword evidence="1" id="KW-0472">Membrane</keyword>
<dbReference type="OrthoDB" id="7578660at2"/>
<organism evidence="2 3">
    <name type="scientific">Sphingomonas rubra</name>
    <dbReference type="NCBI Taxonomy" id="634430"/>
    <lineage>
        <taxon>Bacteria</taxon>
        <taxon>Pseudomonadati</taxon>
        <taxon>Pseudomonadota</taxon>
        <taxon>Alphaproteobacteria</taxon>
        <taxon>Sphingomonadales</taxon>
        <taxon>Sphingomonadaceae</taxon>
        <taxon>Sphingomonas</taxon>
    </lineage>
</organism>
<dbReference type="EMBL" id="FOXP01000002">
    <property type="protein sequence ID" value="SFP51002.1"/>
    <property type="molecule type" value="Genomic_DNA"/>
</dbReference>
<dbReference type="InterPro" id="IPR052894">
    <property type="entry name" value="AsmA-related"/>
</dbReference>
<gene>
    <name evidence="2" type="ORF">SAMN04488241_102363</name>
</gene>
<reference evidence="2 3" key="1">
    <citation type="submission" date="2016-10" db="EMBL/GenBank/DDBJ databases">
        <authorList>
            <person name="de Groot N.N."/>
        </authorList>
    </citation>
    <scope>NUCLEOTIDE SEQUENCE [LARGE SCALE GENOMIC DNA]</scope>
    <source>
        <strain evidence="2 3">CGMCC 1.9113</strain>
    </source>
</reference>
<keyword evidence="3" id="KW-1185">Reference proteome</keyword>
<sequence>MPSSPRLARIAGWIGGILLVLLLALGFFPWGMLRTTIEARAGERFGRPVTIGAMERVDLFGFTPTVAIRDVRVPQAAWAGQGDLARVRAVTVTFPVWPLLIGAFRPCDVVADGVRLALVRDARGRTNWSKGEEQGGGGRPSLSGLTIRDAIVSYADAKQDRQVTLRLAADPVRGLRGTGEGAVRGAPVRVSLAGAAIGDGAWPFRARIDGDALAMRASGTMDRALDTGAMTLDVTARAADLRYIDAVIEAGLFATRPAAMRAHVRHDDRRWTITDLKGTIGRSDLAGRLTVDQVDGRNKIDGALESRRFAFDDLSSARGRAEGRALEARIGPRLVPNTRIDIGGIDSTDGRLAFRVHSIIGEGSETVIDMRGVMVMDHQLLTLAPLRMRIAQGVVTGRAVIDQRGDRAVPTLTLDLALADGRVATFAGGGQITGRIAARARLRGDGDTIRAAVGRSSGSLGFVARDGSLPARYAAALGFDAGRALLADAGDRAGLRCLVARLDMRGGTGRGDPVIVDTAISQLTGSGTVTFPDERLAFTLRGAPKREVILRIPGSVRVGGTLQQPTLTVPPQVKSIGNIFKAIGNRISGNSGPVATDANCAALAARALR</sequence>
<dbReference type="AlphaFoldDB" id="A0A1I5QXM4"/>
<keyword evidence="1" id="KW-0812">Transmembrane</keyword>
<evidence type="ECO:0000256" key="1">
    <source>
        <dbReference type="SAM" id="Phobius"/>
    </source>
</evidence>
<dbReference type="Proteomes" id="UP000199586">
    <property type="component" value="Unassembled WGS sequence"/>
</dbReference>
<proteinExistence type="predicted"/>
<feature type="transmembrane region" description="Helical" evidence="1">
    <location>
        <begin position="12"/>
        <end position="33"/>
    </location>
</feature>
<dbReference type="PANTHER" id="PTHR30441">
    <property type="entry name" value="DUF748 DOMAIN-CONTAINING PROTEIN"/>
    <property type="match status" value="1"/>
</dbReference>
<evidence type="ECO:0000313" key="3">
    <source>
        <dbReference type="Proteomes" id="UP000199586"/>
    </source>
</evidence>
<name>A0A1I5QXM4_9SPHN</name>
<dbReference type="STRING" id="634430.SAMN04488241_102363"/>
<dbReference type="GO" id="GO:0005886">
    <property type="term" value="C:plasma membrane"/>
    <property type="evidence" value="ECO:0007669"/>
    <property type="project" value="TreeGrafter"/>
</dbReference>
<protein>
    <recommendedName>
        <fullName evidence="4">AsmA family protein</fullName>
    </recommendedName>
</protein>
<dbReference type="RefSeq" id="WP_093331621.1">
    <property type="nucleotide sequence ID" value="NZ_FOXP01000002.1"/>
</dbReference>